<organism evidence="1 3">
    <name type="scientific">Rotaria magnacalcarata</name>
    <dbReference type="NCBI Taxonomy" id="392030"/>
    <lineage>
        <taxon>Eukaryota</taxon>
        <taxon>Metazoa</taxon>
        <taxon>Spiralia</taxon>
        <taxon>Gnathifera</taxon>
        <taxon>Rotifera</taxon>
        <taxon>Eurotatoria</taxon>
        <taxon>Bdelloidea</taxon>
        <taxon>Philodinida</taxon>
        <taxon>Philodinidae</taxon>
        <taxon>Rotaria</taxon>
    </lineage>
</organism>
<gene>
    <name evidence="1" type="ORF">GIL414_LOCUS86044</name>
    <name evidence="2" type="ORF">SMN809_LOCUS85065</name>
</gene>
<dbReference type="Proteomes" id="UP000681720">
    <property type="component" value="Unassembled WGS sequence"/>
</dbReference>
<evidence type="ECO:0000313" key="3">
    <source>
        <dbReference type="Proteomes" id="UP000681720"/>
    </source>
</evidence>
<evidence type="ECO:0000313" key="1">
    <source>
        <dbReference type="EMBL" id="CAF5224320.1"/>
    </source>
</evidence>
<protein>
    <submittedName>
        <fullName evidence="1">Uncharacterized protein</fullName>
    </submittedName>
</protein>
<feature type="non-terminal residue" evidence="1">
    <location>
        <position position="75"/>
    </location>
</feature>
<reference evidence="1" key="1">
    <citation type="submission" date="2021-02" db="EMBL/GenBank/DDBJ databases">
        <authorList>
            <person name="Nowell W R."/>
        </authorList>
    </citation>
    <scope>NUCLEOTIDE SEQUENCE</scope>
</reference>
<dbReference type="EMBL" id="CAJOBJ010373029">
    <property type="protein sequence ID" value="CAF5224320.1"/>
    <property type="molecule type" value="Genomic_DNA"/>
</dbReference>
<accession>A0A8S3K3M4</accession>
<dbReference type="EMBL" id="CAJOBI010362944">
    <property type="protein sequence ID" value="CAF5227026.1"/>
    <property type="molecule type" value="Genomic_DNA"/>
</dbReference>
<name>A0A8S3K3M4_9BILA</name>
<proteinExistence type="predicted"/>
<dbReference type="Proteomes" id="UP000676336">
    <property type="component" value="Unassembled WGS sequence"/>
</dbReference>
<evidence type="ECO:0000313" key="2">
    <source>
        <dbReference type="EMBL" id="CAF5227026.1"/>
    </source>
</evidence>
<sequence>MPISSAIVSRAVDLVARKLSGVDSEKIVRFTNILSEEAQRISDELQYSGQQVNASILAARLEGFLKRLKYEFRNQ</sequence>
<dbReference type="AlphaFoldDB" id="A0A8S3K3M4"/>
<comment type="caution">
    <text evidence="1">The sequence shown here is derived from an EMBL/GenBank/DDBJ whole genome shotgun (WGS) entry which is preliminary data.</text>
</comment>